<comment type="subcellular location">
    <subcellularLocation>
        <location evidence="1">Cell envelope</location>
    </subcellularLocation>
</comment>
<dbReference type="Pfam" id="PF23892">
    <property type="entry name" value="Ig_CycH"/>
    <property type="match status" value="1"/>
</dbReference>
<dbReference type="SUPFAM" id="SSF48452">
    <property type="entry name" value="TPR-like"/>
    <property type="match status" value="1"/>
</dbReference>
<evidence type="ECO:0000256" key="5">
    <source>
        <dbReference type="PROSITE-ProRule" id="PRU00339"/>
    </source>
</evidence>
<keyword evidence="6" id="KW-1133">Transmembrane helix</keyword>
<keyword evidence="3" id="KW-0201">Cytochrome c-type biogenesis</keyword>
<dbReference type="InterPro" id="IPR017560">
    <property type="entry name" value="Cyt_c_biogenesis_CcmI"/>
</dbReference>
<reference evidence="9 10" key="1">
    <citation type="submission" date="2020-08" db="EMBL/GenBank/DDBJ databases">
        <title>Genomic Encyclopedia of Type Strains, Phase III (KMG-III): the genomes of soil and plant-associated and newly described type strains.</title>
        <authorList>
            <person name="Whitman W."/>
        </authorList>
    </citation>
    <scope>NUCLEOTIDE SEQUENCE [LARGE SCALE GENOMIC DNA]</scope>
    <source>
        <strain evidence="9 10">CECT 8654</strain>
    </source>
</reference>
<protein>
    <submittedName>
        <fullName evidence="9">Cytochrome c-type biogenesis protein CcmH</fullName>
    </submittedName>
</protein>
<keyword evidence="6" id="KW-0472">Membrane</keyword>
<evidence type="ECO:0000256" key="3">
    <source>
        <dbReference type="ARBA" id="ARBA00022748"/>
    </source>
</evidence>
<dbReference type="PROSITE" id="PS50005">
    <property type="entry name" value="TPR"/>
    <property type="match status" value="1"/>
</dbReference>
<evidence type="ECO:0000256" key="6">
    <source>
        <dbReference type="SAM" id="Phobius"/>
    </source>
</evidence>
<gene>
    <name evidence="9" type="ORF">FHR99_000454</name>
</gene>
<feature type="repeat" description="TPR" evidence="5">
    <location>
        <begin position="155"/>
        <end position="188"/>
    </location>
</feature>
<comment type="caution">
    <text evidence="9">The sequence shown here is derived from an EMBL/GenBank/DDBJ whole genome shotgun (WGS) entry which is preliminary data.</text>
</comment>
<evidence type="ECO:0000259" key="7">
    <source>
        <dbReference type="Pfam" id="PF23892"/>
    </source>
</evidence>
<accession>A0A7W4Z4L0</accession>
<feature type="domain" description="Cytochrome c-type biogenesis protein H TPR" evidence="8">
    <location>
        <begin position="128"/>
        <end position="262"/>
    </location>
</feature>
<proteinExistence type="predicted"/>
<dbReference type="InterPro" id="IPR056413">
    <property type="entry name" value="TPR_CcmH_CycH"/>
</dbReference>
<keyword evidence="6" id="KW-0812">Transmembrane</keyword>
<feature type="domain" description="Cytochrome c-type biogenesis protein H Ig-like" evidence="7">
    <location>
        <begin position="294"/>
        <end position="391"/>
    </location>
</feature>
<dbReference type="GO" id="GO:0017004">
    <property type="term" value="P:cytochrome complex assembly"/>
    <property type="evidence" value="ECO:0007669"/>
    <property type="project" value="UniProtKB-KW"/>
</dbReference>
<dbReference type="GO" id="GO:0005886">
    <property type="term" value="C:plasma membrane"/>
    <property type="evidence" value="ECO:0007669"/>
    <property type="project" value="TreeGrafter"/>
</dbReference>
<organism evidence="9 10">
    <name type="scientific">Litorivivens lipolytica</name>
    <dbReference type="NCBI Taxonomy" id="1524264"/>
    <lineage>
        <taxon>Bacteria</taxon>
        <taxon>Pseudomonadati</taxon>
        <taxon>Pseudomonadota</taxon>
        <taxon>Gammaproteobacteria</taxon>
        <taxon>Litorivivens</taxon>
    </lineage>
</organism>
<keyword evidence="10" id="KW-1185">Reference proteome</keyword>
<dbReference type="PANTHER" id="PTHR47870:SF4">
    <property type="entry name" value="CYTOCHROME C-TYPE BIOGENESIS PROTEIN CYCH"/>
    <property type="match status" value="1"/>
</dbReference>
<evidence type="ECO:0000256" key="4">
    <source>
        <dbReference type="ARBA" id="ARBA00022803"/>
    </source>
</evidence>
<dbReference type="InterPro" id="IPR056412">
    <property type="entry name" value="Ig_CycH"/>
</dbReference>
<sequence length="395" mass="43659">MTELFAPLGLLAVLFALALWWALSVRSERTPKPTAGSEVFRQRLQELETECERGALDEALFEQLKTDLERQLLEESSAQDRAPQRDGLSWPVIVGLAVVTLGVGLGVYRQIGAWPELEVRELQQSLGGKRRFTPEDIAELSSAIETSLSFRPDNVELRYWYAQLAVEQGDFNAAVENYRRLLEQAPDNPALMAQLAQAMFLQSQRRLTPEARALIQRAVELEPNQTTALGMLGMDAFERADYPAAVGFWSTLLNNLHPQSPQAEIIRQAQARAKQLALESGELPGIEVIVDAPEDLPQQGVLYVFARAVGGSSVPLAVVRQSPSGEWPKRVILTVADAMRPDLSLVQHEEVQLTARLSLSGAVVASSGDIQGESGPLRWREQSEPVRLVLDTRIP</sequence>
<keyword evidence="2" id="KW-0677">Repeat</keyword>
<evidence type="ECO:0000256" key="1">
    <source>
        <dbReference type="ARBA" id="ARBA00004196"/>
    </source>
</evidence>
<dbReference type="EMBL" id="JACHWY010000001">
    <property type="protein sequence ID" value="MBB3046218.1"/>
    <property type="molecule type" value="Genomic_DNA"/>
</dbReference>
<dbReference type="Gene3D" id="1.25.40.10">
    <property type="entry name" value="Tetratricopeptide repeat domain"/>
    <property type="match status" value="1"/>
</dbReference>
<dbReference type="InterPro" id="IPR051263">
    <property type="entry name" value="C-type_cytochrome_biogenesis"/>
</dbReference>
<dbReference type="Proteomes" id="UP000537130">
    <property type="component" value="Unassembled WGS sequence"/>
</dbReference>
<evidence type="ECO:0000259" key="8">
    <source>
        <dbReference type="Pfam" id="PF23914"/>
    </source>
</evidence>
<feature type="transmembrane region" description="Helical" evidence="6">
    <location>
        <begin position="88"/>
        <end position="108"/>
    </location>
</feature>
<name>A0A7W4Z4L0_9GAMM</name>
<evidence type="ECO:0000313" key="10">
    <source>
        <dbReference type="Proteomes" id="UP000537130"/>
    </source>
</evidence>
<dbReference type="Pfam" id="PF23914">
    <property type="entry name" value="TPR_CcmH_CycH"/>
    <property type="match status" value="1"/>
</dbReference>
<dbReference type="NCBIfam" id="TIGR03142">
    <property type="entry name" value="cytochro_ccmI"/>
    <property type="match status" value="1"/>
</dbReference>
<dbReference type="InterPro" id="IPR011990">
    <property type="entry name" value="TPR-like_helical_dom_sf"/>
</dbReference>
<dbReference type="AlphaFoldDB" id="A0A7W4Z4L0"/>
<dbReference type="GO" id="GO:0030313">
    <property type="term" value="C:cell envelope"/>
    <property type="evidence" value="ECO:0007669"/>
    <property type="project" value="UniProtKB-SubCell"/>
</dbReference>
<dbReference type="InterPro" id="IPR019734">
    <property type="entry name" value="TPR_rpt"/>
</dbReference>
<dbReference type="PANTHER" id="PTHR47870">
    <property type="entry name" value="CYTOCHROME C-TYPE BIOGENESIS PROTEIN CCMH"/>
    <property type="match status" value="1"/>
</dbReference>
<keyword evidence="4 5" id="KW-0802">TPR repeat</keyword>
<evidence type="ECO:0000256" key="2">
    <source>
        <dbReference type="ARBA" id="ARBA00022737"/>
    </source>
</evidence>
<evidence type="ECO:0000313" key="9">
    <source>
        <dbReference type="EMBL" id="MBB3046218.1"/>
    </source>
</evidence>
<dbReference type="RefSeq" id="WP_183408913.1">
    <property type="nucleotide sequence ID" value="NZ_JACHWY010000001.1"/>
</dbReference>